<sequence length="542" mass="59275">MLVVSDVGGLCEPAVWLMSLPCCSYLLDQVRGLGALHGTVCSKSPPGWGHLRLWMALGRSIWEETRAETFTCLTNYILRIDCHWSAPELGQGCGPWLLFTSNQAPGSKHKCIFQGSSCTVVLPPEEVLLPSDNFTIIFHYCVSGKEQVSLVDSEYLPRRHVKLDPPSDLQSNTSSGSCVLTWSISPALEPMAALLSYELAFKKQEEAWERAQHKDHIVGVTLLTLEAVELDPGSTYEARLRVQMAMQEEDMAEEECHEGQWSKWSQPVCFFSPQPHGLLISSEKWPETALVAVTIFLLLTGLTYLLFKLSSRMKRTFYQNVPSPVAFFQPLYTEHGGNFQVCEGTAGCEGQSFLEKEVALLNECFPPRCALFQTWTEAHRAGPQPTQDCDSIPQGASESGVWEAIALLTYGPAWPWQPSGLEGKENPGSGLPKSWSLEDVLPAGCVELEGQPSPYLPQEDWAPMSSTRPASPDSEGGSGDYCVLDCYGGCHPSALPGNTQSPMPLPALACGLSWVQQGLDAQQRGACEGAAHSQGHGLPEDL</sequence>
<keyword evidence="6 11" id="KW-0675">Receptor</keyword>
<dbReference type="PANTHER" id="PTHR23037">
    <property type="entry name" value="CYTOKINE RECEPTOR"/>
    <property type="match status" value="1"/>
</dbReference>
<evidence type="ECO:0000256" key="2">
    <source>
        <dbReference type="ARBA" id="ARBA00022692"/>
    </source>
</evidence>
<dbReference type="SUPFAM" id="SSF49265">
    <property type="entry name" value="Fibronectin type III"/>
    <property type="match status" value="1"/>
</dbReference>
<accession>G5BXZ1</accession>
<dbReference type="GO" id="GO:0016064">
    <property type="term" value="P:immunoglobulin mediated immune response"/>
    <property type="evidence" value="ECO:0007669"/>
    <property type="project" value="TreeGrafter"/>
</dbReference>
<evidence type="ECO:0000313" key="12">
    <source>
        <dbReference type="Proteomes" id="UP000006813"/>
    </source>
</evidence>
<dbReference type="GO" id="GO:0019983">
    <property type="term" value="F:interleukin-9 binding"/>
    <property type="evidence" value="ECO:0007669"/>
    <property type="project" value="TreeGrafter"/>
</dbReference>
<dbReference type="InParanoid" id="G5BXZ1"/>
<evidence type="ECO:0000256" key="7">
    <source>
        <dbReference type="ARBA" id="ARBA00023180"/>
    </source>
</evidence>
<dbReference type="FunCoup" id="G5BXZ1">
    <property type="interactions" value="455"/>
</dbReference>
<dbReference type="InterPro" id="IPR036116">
    <property type="entry name" value="FN3_sf"/>
</dbReference>
<dbReference type="InterPro" id="IPR003531">
    <property type="entry name" value="Hempt_rcpt_S_F1_CS"/>
</dbReference>
<reference evidence="11 12" key="1">
    <citation type="journal article" date="2011" name="Nature">
        <title>Genome sequencing reveals insights into physiology and longevity of the naked mole rat.</title>
        <authorList>
            <person name="Kim E.B."/>
            <person name="Fang X."/>
            <person name="Fushan A.A."/>
            <person name="Huang Z."/>
            <person name="Lobanov A.V."/>
            <person name="Han L."/>
            <person name="Marino S.M."/>
            <person name="Sun X."/>
            <person name="Turanov A.A."/>
            <person name="Yang P."/>
            <person name="Yim S.H."/>
            <person name="Zhao X."/>
            <person name="Kasaikina M.V."/>
            <person name="Stoletzki N."/>
            <person name="Peng C."/>
            <person name="Polak P."/>
            <person name="Xiong Z."/>
            <person name="Kiezun A."/>
            <person name="Zhu Y."/>
            <person name="Chen Y."/>
            <person name="Kryukov G.V."/>
            <person name="Zhang Q."/>
            <person name="Peshkin L."/>
            <person name="Yang L."/>
            <person name="Bronson R.T."/>
            <person name="Buffenstein R."/>
            <person name="Wang B."/>
            <person name="Han C."/>
            <person name="Li Q."/>
            <person name="Chen L."/>
            <person name="Zhao W."/>
            <person name="Sunyaev S.R."/>
            <person name="Park T.J."/>
            <person name="Zhang G."/>
            <person name="Wang J."/>
            <person name="Gladyshev V.N."/>
        </authorList>
    </citation>
    <scope>NUCLEOTIDE SEQUENCE [LARGE SCALE GENOMIC DNA]</scope>
</reference>
<dbReference type="InterPro" id="IPR003961">
    <property type="entry name" value="FN3_dom"/>
</dbReference>
<dbReference type="Gene3D" id="2.60.40.10">
    <property type="entry name" value="Immunoglobulins"/>
    <property type="match status" value="1"/>
</dbReference>
<evidence type="ECO:0000256" key="8">
    <source>
        <dbReference type="SAM" id="MobiDB-lite"/>
    </source>
</evidence>
<keyword evidence="4 9" id="KW-1133">Transmembrane helix</keyword>
<organism evidence="11 12">
    <name type="scientific">Heterocephalus glaber</name>
    <name type="common">Naked mole rat</name>
    <dbReference type="NCBI Taxonomy" id="10181"/>
    <lineage>
        <taxon>Eukaryota</taxon>
        <taxon>Metazoa</taxon>
        <taxon>Chordata</taxon>
        <taxon>Craniata</taxon>
        <taxon>Vertebrata</taxon>
        <taxon>Euteleostomi</taxon>
        <taxon>Mammalia</taxon>
        <taxon>Eutheria</taxon>
        <taxon>Euarchontoglires</taxon>
        <taxon>Glires</taxon>
        <taxon>Rodentia</taxon>
        <taxon>Hystricomorpha</taxon>
        <taxon>Bathyergidae</taxon>
        <taxon>Heterocephalus</taxon>
    </lineage>
</organism>
<comment type="subcellular location">
    <subcellularLocation>
        <location evidence="1">Membrane</location>
        <topology evidence="1">Single-pass type I membrane protein</topology>
    </subcellularLocation>
</comment>
<evidence type="ECO:0000313" key="11">
    <source>
        <dbReference type="EMBL" id="EHB14152.1"/>
    </source>
</evidence>
<dbReference type="PROSITE" id="PS01355">
    <property type="entry name" value="HEMATOPO_REC_S_F1"/>
    <property type="match status" value="1"/>
</dbReference>
<evidence type="ECO:0000256" key="3">
    <source>
        <dbReference type="ARBA" id="ARBA00022729"/>
    </source>
</evidence>
<evidence type="ECO:0000256" key="9">
    <source>
        <dbReference type="SAM" id="Phobius"/>
    </source>
</evidence>
<evidence type="ECO:0000256" key="4">
    <source>
        <dbReference type="ARBA" id="ARBA00022989"/>
    </source>
</evidence>
<feature type="region of interest" description="Disordered" evidence="8">
    <location>
        <begin position="448"/>
        <end position="476"/>
    </location>
</feature>
<dbReference type="GO" id="GO:0009897">
    <property type="term" value="C:external side of plasma membrane"/>
    <property type="evidence" value="ECO:0007669"/>
    <property type="project" value="TreeGrafter"/>
</dbReference>
<proteinExistence type="predicted"/>
<dbReference type="PROSITE" id="PS50853">
    <property type="entry name" value="FN3"/>
    <property type="match status" value="1"/>
</dbReference>
<feature type="domain" description="Fibronectin type-III" evidence="10">
    <location>
        <begin position="165"/>
        <end position="275"/>
    </location>
</feature>
<dbReference type="InterPro" id="IPR013783">
    <property type="entry name" value="Ig-like_fold"/>
</dbReference>
<feature type="transmembrane region" description="Helical" evidence="9">
    <location>
        <begin position="289"/>
        <end position="307"/>
    </location>
</feature>
<dbReference type="STRING" id="10181.G5BXZ1"/>
<dbReference type="PANTHER" id="PTHR23037:SF29">
    <property type="entry name" value="INTERLEUKIN-9 RECEPTOR"/>
    <property type="match status" value="1"/>
</dbReference>
<keyword evidence="2 9" id="KW-0812">Transmembrane</keyword>
<keyword evidence="7" id="KW-0325">Glycoprotein</keyword>
<evidence type="ECO:0000256" key="6">
    <source>
        <dbReference type="ARBA" id="ARBA00023170"/>
    </source>
</evidence>
<name>G5BXZ1_HETGA</name>
<dbReference type="EMBL" id="JH172427">
    <property type="protein sequence ID" value="EHB14152.1"/>
    <property type="molecule type" value="Genomic_DNA"/>
</dbReference>
<protein>
    <submittedName>
        <fullName evidence="11">Interleukin-9 receptor</fullName>
    </submittedName>
</protein>
<evidence type="ECO:0000256" key="1">
    <source>
        <dbReference type="ARBA" id="ARBA00004479"/>
    </source>
</evidence>
<evidence type="ECO:0000259" key="10">
    <source>
        <dbReference type="PROSITE" id="PS50853"/>
    </source>
</evidence>
<evidence type="ECO:0000256" key="5">
    <source>
        <dbReference type="ARBA" id="ARBA00023136"/>
    </source>
</evidence>
<dbReference type="CDD" id="cd00063">
    <property type="entry name" value="FN3"/>
    <property type="match status" value="1"/>
</dbReference>
<keyword evidence="5 9" id="KW-0472">Membrane</keyword>
<dbReference type="GO" id="GO:0004919">
    <property type="term" value="F:interleukin-9 receptor activity"/>
    <property type="evidence" value="ECO:0007669"/>
    <property type="project" value="TreeGrafter"/>
</dbReference>
<gene>
    <name evidence="11" type="ORF">GW7_13008</name>
</gene>
<dbReference type="Proteomes" id="UP000006813">
    <property type="component" value="Unassembled WGS sequence"/>
</dbReference>
<dbReference type="AlphaFoldDB" id="G5BXZ1"/>
<keyword evidence="3" id="KW-0732">Signal</keyword>